<reference evidence="3 4" key="1">
    <citation type="submission" date="2014-04" db="EMBL/GenBank/DDBJ databases">
        <authorList>
            <consortium name="DOE Joint Genome Institute"/>
            <person name="Kuo A."/>
            <person name="Tarkka M."/>
            <person name="Buscot F."/>
            <person name="Kohler A."/>
            <person name="Nagy L.G."/>
            <person name="Floudas D."/>
            <person name="Copeland A."/>
            <person name="Barry K.W."/>
            <person name="Cichocki N."/>
            <person name="Veneault-Fourrey C."/>
            <person name="LaButti K."/>
            <person name="Lindquist E.A."/>
            <person name="Lipzen A."/>
            <person name="Lundell T."/>
            <person name="Morin E."/>
            <person name="Murat C."/>
            <person name="Sun H."/>
            <person name="Tunlid A."/>
            <person name="Henrissat B."/>
            <person name="Grigoriev I.V."/>
            <person name="Hibbett D.S."/>
            <person name="Martin F."/>
            <person name="Nordberg H.P."/>
            <person name="Cantor M.N."/>
            <person name="Hua S.X."/>
        </authorList>
    </citation>
    <scope>NUCLEOTIDE SEQUENCE [LARGE SCALE GENOMIC DNA]</scope>
    <source>
        <strain evidence="3 4">F 1598</strain>
    </source>
</reference>
<proteinExistence type="predicted"/>
<feature type="transmembrane region" description="Helical" evidence="2">
    <location>
        <begin position="41"/>
        <end position="65"/>
    </location>
</feature>
<dbReference type="EMBL" id="KN832990">
    <property type="protein sequence ID" value="KIM83727.1"/>
    <property type="molecule type" value="Genomic_DNA"/>
</dbReference>
<dbReference type="Proteomes" id="UP000054166">
    <property type="component" value="Unassembled WGS sequence"/>
</dbReference>
<sequence length="198" mass="21191">MSQADEGLRPQKRYLRITVLVIVDPSCDTPYFTIRQHLSSLIMRLFMTALALALIAISTATSIIVPGGRRRQPYSHPEFIRQAMPAFRPFDSGFIYVPLGITSGVPEWNLTITDDTKPIWYYCKQLGLMPHCTAAGMVGAINAPTSGSETFTAFQQAAKASPGTPGQQEGTLEGQGASASSPPGPFPPGATGYGVPTS</sequence>
<dbReference type="HOGENOM" id="CLU_1378597_0_0_1"/>
<gene>
    <name evidence="3" type="ORF">PILCRDRAFT_88071</name>
</gene>
<name>A0A0C3C2G2_PILCF</name>
<evidence type="ECO:0000313" key="3">
    <source>
        <dbReference type="EMBL" id="KIM83727.1"/>
    </source>
</evidence>
<protein>
    <submittedName>
        <fullName evidence="3">Uncharacterized protein</fullName>
    </submittedName>
</protein>
<keyword evidence="2" id="KW-1133">Transmembrane helix</keyword>
<keyword evidence="2" id="KW-0472">Membrane</keyword>
<dbReference type="STRING" id="765440.A0A0C3C2G2"/>
<dbReference type="InterPro" id="IPR008972">
    <property type="entry name" value="Cupredoxin"/>
</dbReference>
<dbReference type="PANTHER" id="PTHR34883">
    <property type="entry name" value="SERINE-RICH PROTEIN, PUTATIVE-RELATED-RELATED"/>
    <property type="match status" value="1"/>
</dbReference>
<dbReference type="InterPro" id="IPR052953">
    <property type="entry name" value="Ser-rich/MCO-related"/>
</dbReference>
<evidence type="ECO:0000313" key="4">
    <source>
        <dbReference type="Proteomes" id="UP000054166"/>
    </source>
</evidence>
<dbReference type="PANTHER" id="PTHR34883:SF15">
    <property type="entry name" value="EXTRACELLULAR SERINE-RICH PROTEIN"/>
    <property type="match status" value="1"/>
</dbReference>
<dbReference type="Gene3D" id="2.60.40.420">
    <property type="entry name" value="Cupredoxins - blue copper proteins"/>
    <property type="match status" value="1"/>
</dbReference>
<accession>A0A0C3C2G2</accession>
<dbReference type="InParanoid" id="A0A0C3C2G2"/>
<reference evidence="4" key="2">
    <citation type="submission" date="2015-01" db="EMBL/GenBank/DDBJ databases">
        <title>Evolutionary Origins and Diversification of the Mycorrhizal Mutualists.</title>
        <authorList>
            <consortium name="DOE Joint Genome Institute"/>
            <consortium name="Mycorrhizal Genomics Consortium"/>
            <person name="Kohler A."/>
            <person name="Kuo A."/>
            <person name="Nagy L.G."/>
            <person name="Floudas D."/>
            <person name="Copeland A."/>
            <person name="Barry K.W."/>
            <person name="Cichocki N."/>
            <person name="Veneault-Fourrey C."/>
            <person name="LaButti K."/>
            <person name="Lindquist E.A."/>
            <person name="Lipzen A."/>
            <person name="Lundell T."/>
            <person name="Morin E."/>
            <person name="Murat C."/>
            <person name="Riley R."/>
            <person name="Ohm R."/>
            <person name="Sun H."/>
            <person name="Tunlid A."/>
            <person name="Henrissat B."/>
            <person name="Grigoriev I.V."/>
            <person name="Hibbett D.S."/>
            <person name="Martin F."/>
        </authorList>
    </citation>
    <scope>NUCLEOTIDE SEQUENCE [LARGE SCALE GENOMIC DNA]</scope>
    <source>
        <strain evidence="4">F 1598</strain>
    </source>
</reference>
<keyword evidence="4" id="KW-1185">Reference proteome</keyword>
<feature type="region of interest" description="Disordered" evidence="1">
    <location>
        <begin position="157"/>
        <end position="198"/>
    </location>
</feature>
<dbReference type="AlphaFoldDB" id="A0A0C3C2G2"/>
<evidence type="ECO:0000256" key="1">
    <source>
        <dbReference type="SAM" id="MobiDB-lite"/>
    </source>
</evidence>
<organism evidence="3 4">
    <name type="scientific">Piloderma croceum (strain F 1598)</name>
    <dbReference type="NCBI Taxonomy" id="765440"/>
    <lineage>
        <taxon>Eukaryota</taxon>
        <taxon>Fungi</taxon>
        <taxon>Dikarya</taxon>
        <taxon>Basidiomycota</taxon>
        <taxon>Agaricomycotina</taxon>
        <taxon>Agaricomycetes</taxon>
        <taxon>Agaricomycetidae</taxon>
        <taxon>Atheliales</taxon>
        <taxon>Atheliaceae</taxon>
        <taxon>Piloderma</taxon>
    </lineage>
</organism>
<evidence type="ECO:0000256" key="2">
    <source>
        <dbReference type="SAM" id="Phobius"/>
    </source>
</evidence>
<dbReference type="OrthoDB" id="2331100at2759"/>
<keyword evidence="2" id="KW-0812">Transmembrane</keyword>